<dbReference type="EMBL" id="JALJOS010000018">
    <property type="protein sequence ID" value="KAK9827541.1"/>
    <property type="molecule type" value="Genomic_DNA"/>
</dbReference>
<dbReference type="PANTHER" id="PTHR12652:SF50">
    <property type="entry name" value="PEROXIN 11"/>
    <property type="match status" value="1"/>
</dbReference>
<dbReference type="AlphaFoldDB" id="A0AAW1R281"/>
<comment type="caution">
    <text evidence="6">The sequence shown here is derived from an EMBL/GenBank/DDBJ whole genome shotgun (WGS) entry which is preliminary data.</text>
</comment>
<keyword evidence="4" id="KW-0472">Membrane</keyword>
<evidence type="ECO:0000256" key="3">
    <source>
        <dbReference type="ARBA" id="ARBA00022593"/>
    </source>
</evidence>
<reference evidence="6 7" key="1">
    <citation type="journal article" date="2024" name="Nat. Commun.">
        <title>Phylogenomics reveals the evolutionary origins of lichenization in chlorophyte algae.</title>
        <authorList>
            <person name="Puginier C."/>
            <person name="Libourel C."/>
            <person name="Otte J."/>
            <person name="Skaloud P."/>
            <person name="Haon M."/>
            <person name="Grisel S."/>
            <person name="Petersen M."/>
            <person name="Berrin J.G."/>
            <person name="Delaux P.M."/>
            <person name="Dal Grande F."/>
            <person name="Keller J."/>
        </authorList>
    </citation>
    <scope>NUCLEOTIDE SEQUENCE [LARGE SCALE GENOMIC DNA]</scope>
    <source>
        <strain evidence="6 7">SAG 2145</strain>
    </source>
</reference>
<accession>A0AAW1R281</accession>
<dbReference type="Pfam" id="PF05648">
    <property type="entry name" value="PEX11"/>
    <property type="match status" value="1"/>
</dbReference>
<keyword evidence="7" id="KW-1185">Reference proteome</keyword>
<sequence>MPEKEADVLDKTVTFLAKRDGIDKVLKITRYVSKLLLATSYKDSKSETAVRLKDFESSIGVSRKAYRLGKFLADINSLRKSNAAPHLYWLEIIANGGEGCYYFLEQLTWLIKAGMLDKRYQHRVSKLSAWSEMLGYMGNIILSSLFIRASMAREQALQLDLDTRKKHDEECLPEESVLRAQLLQLRSKRIMKSLALVQDLSDSTLALNDITDGQGMLAHPVWLATAGLISAAISVHKNWPG</sequence>
<keyword evidence="3" id="KW-0962">Peroxisome biogenesis</keyword>
<keyword evidence="5" id="KW-0576">Peroxisome</keyword>
<evidence type="ECO:0000313" key="6">
    <source>
        <dbReference type="EMBL" id="KAK9827541.1"/>
    </source>
</evidence>
<evidence type="ECO:0000256" key="2">
    <source>
        <dbReference type="ARBA" id="ARBA00008194"/>
    </source>
</evidence>
<comment type="similarity">
    <text evidence="2">Belongs to the peroxin-11 family.</text>
</comment>
<evidence type="ECO:0000256" key="1">
    <source>
        <dbReference type="ARBA" id="ARBA00004585"/>
    </source>
</evidence>
<dbReference type="InterPro" id="IPR008733">
    <property type="entry name" value="PEX11"/>
</dbReference>
<evidence type="ECO:0000313" key="7">
    <source>
        <dbReference type="Proteomes" id="UP001438707"/>
    </source>
</evidence>
<protein>
    <recommendedName>
        <fullName evidence="8">Peroxisomal biogenesis factor 11</fullName>
    </recommendedName>
</protein>
<comment type="subcellular location">
    <subcellularLocation>
        <location evidence="1">Peroxisome membrane</location>
        <topology evidence="1">Multi-pass membrane protein</topology>
    </subcellularLocation>
</comment>
<name>A0AAW1R281_9CHLO</name>
<gene>
    <name evidence="6" type="ORF">WJX74_009437</name>
</gene>
<organism evidence="6 7">
    <name type="scientific">Apatococcus lobatus</name>
    <dbReference type="NCBI Taxonomy" id="904363"/>
    <lineage>
        <taxon>Eukaryota</taxon>
        <taxon>Viridiplantae</taxon>
        <taxon>Chlorophyta</taxon>
        <taxon>core chlorophytes</taxon>
        <taxon>Trebouxiophyceae</taxon>
        <taxon>Chlorellales</taxon>
        <taxon>Chlorellaceae</taxon>
        <taxon>Apatococcus</taxon>
    </lineage>
</organism>
<dbReference type="PANTHER" id="PTHR12652">
    <property type="entry name" value="PEROXISOMAL BIOGENESIS FACTOR 11"/>
    <property type="match status" value="1"/>
</dbReference>
<dbReference type="GO" id="GO:0016559">
    <property type="term" value="P:peroxisome fission"/>
    <property type="evidence" value="ECO:0007669"/>
    <property type="project" value="InterPro"/>
</dbReference>
<dbReference type="GO" id="GO:0005778">
    <property type="term" value="C:peroxisomal membrane"/>
    <property type="evidence" value="ECO:0007669"/>
    <property type="project" value="UniProtKB-SubCell"/>
</dbReference>
<dbReference type="GO" id="GO:0042802">
    <property type="term" value="F:identical protein binding"/>
    <property type="evidence" value="ECO:0007669"/>
    <property type="project" value="UniProtKB-ARBA"/>
</dbReference>
<proteinExistence type="inferred from homology"/>
<evidence type="ECO:0000256" key="4">
    <source>
        <dbReference type="ARBA" id="ARBA00023136"/>
    </source>
</evidence>
<dbReference type="GO" id="GO:0044375">
    <property type="term" value="P:regulation of peroxisome size"/>
    <property type="evidence" value="ECO:0007669"/>
    <property type="project" value="UniProtKB-ARBA"/>
</dbReference>
<evidence type="ECO:0008006" key="8">
    <source>
        <dbReference type="Google" id="ProtNLM"/>
    </source>
</evidence>
<evidence type="ECO:0000256" key="5">
    <source>
        <dbReference type="ARBA" id="ARBA00023140"/>
    </source>
</evidence>
<dbReference type="Proteomes" id="UP001438707">
    <property type="component" value="Unassembled WGS sequence"/>
</dbReference>